<evidence type="ECO:0000313" key="2">
    <source>
        <dbReference type="EMBL" id="GHH87528.1"/>
    </source>
</evidence>
<reference evidence="2" key="2">
    <citation type="submission" date="2020-09" db="EMBL/GenBank/DDBJ databases">
        <authorList>
            <person name="Sun Q."/>
            <person name="Ohkuma M."/>
        </authorList>
    </citation>
    <scope>NUCLEOTIDE SEQUENCE</scope>
    <source>
        <strain evidence="2">JCM 5069</strain>
    </source>
</reference>
<keyword evidence="3" id="KW-1185">Reference proteome</keyword>
<comment type="caution">
    <text evidence="2">The sequence shown here is derived from an EMBL/GenBank/DDBJ whole genome shotgun (WGS) entry which is preliminary data.</text>
</comment>
<gene>
    <name evidence="2" type="ORF">GCM10018793_63660</name>
</gene>
<evidence type="ECO:0000313" key="3">
    <source>
        <dbReference type="Proteomes" id="UP000603708"/>
    </source>
</evidence>
<feature type="compositionally biased region" description="Basic and acidic residues" evidence="1">
    <location>
        <begin position="27"/>
        <end position="45"/>
    </location>
</feature>
<reference evidence="2" key="1">
    <citation type="journal article" date="2014" name="Int. J. Syst. Evol. Microbiol.">
        <title>Complete genome sequence of Corynebacterium casei LMG S-19264T (=DSM 44701T), isolated from a smear-ripened cheese.</title>
        <authorList>
            <consortium name="US DOE Joint Genome Institute (JGI-PGF)"/>
            <person name="Walter F."/>
            <person name="Albersmeier A."/>
            <person name="Kalinowski J."/>
            <person name="Ruckert C."/>
        </authorList>
    </citation>
    <scope>NUCLEOTIDE SEQUENCE</scope>
    <source>
        <strain evidence="2">JCM 5069</strain>
    </source>
</reference>
<feature type="region of interest" description="Disordered" evidence="1">
    <location>
        <begin position="1"/>
        <end position="64"/>
    </location>
</feature>
<sequence length="64" mass="6849">MRVGAALERERLLHADPEPALSGESDETSRGARTGVDRDAAEAHAGRIVPGGECRVLPGDRRTR</sequence>
<evidence type="ECO:0000256" key="1">
    <source>
        <dbReference type="SAM" id="MobiDB-lite"/>
    </source>
</evidence>
<organism evidence="2 3">
    <name type="scientific">Streptomyces sulfonofaciens</name>
    <dbReference type="NCBI Taxonomy" id="68272"/>
    <lineage>
        <taxon>Bacteria</taxon>
        <taxon>Bacillati</taxon>
        <taxon>Actinomycetota</taxon>
        <taxon>Actinomycetes</taxon>
        <taxon>Kitasatosporales</taxon>
        <taxon>Streptomycetaceae</taxon>
        <taxon>Streptomyces</taxon>
    </lineage>
</organism>
<feature type="compositionally biased region" description="Basic and acidic residues" evidence="1">
    <location>
        <begin position="7"/>
        <end position="17"/>
    </location>
</feature>
<protein>
    <submittedName>
        <fullName evidence="2">Uncharacterized protein</fullName>
    </submittedName>
</protein>
<dbReference type="AlphaFoldDB" id="A0A919GNX6"/>
<dbReference type="EMBL" id="BNCD01000028">
    <property type="protein sequence ID" value="GHH87528.1"/>
    <property type="molecule type" value="Genomic_DNA"/>
</dbReference>
<proteinExistence type="predicted"/>
<dbReference type="Proteomes" id="UP000603708">
    <property type="component" value="Unassembled WGS sequence"/>
</dbReference>
<name>A0A919GNX6_9ACTN</name>
<accession>A0A919GNX6</accession>